<dbReference type="InterPro" id="IPR027417">
    <property type="entry name" value="P-loop_NTPase"/>
</dbReference>
<dbReference type="Pfam" id="PF03704">
    <property type="entry name" value="BTAD"/>
    <property type="match status" value="1"/>
</dbReference>
<dbReference type="PRINTS" id="PR00364">
    <property type="entry name" value="DISEASERSIST"/>
</dbReference>
<dbReference type="RefSeq" id="WP_399654200.1">
    <property type="nucleotide sequence ID" value="NZ_JBITYG010000008.1"/>
</dbReference>
<dbReference type="InterPro" id="IPR019734">
    <property type="entry name" value="TPR_rpt"/>
</dbReference>
<feature type="region of interest" description="Disordered" evidence="5">
    <location>
        <begin position="244"/>
        <end position="276"/>
    </location>
</feature>
<feature type="compositionally biased region" description="Low complexity" evidence="5">
    <location>
        <begin position="601"/>
        <end position="615"/>
    </location>
</feature>
<evidence type="ECO:0000256" key="2">
    <source>
        <dbReference type="ARBA" id="ARBA00023012"/>
    </source>
</evidence>
<feature type="region of interest" description="Disordered" evidence="5">
    <location>
        <begin position="591"/>
        <end position="615"/>
    </location>
</feature>
<evidence type="ECO:0000256" key="5">
    <source>
        <dbReference type="SAM" id="MobiDB-lite"/>
    </source>
</evidence>
<accession>A0ABW8CEH6</accession>
<keyword evidence="8" id="KW-1185">Reference proteome</keyword>
<feature type="domain" description="OmpR/PhoB-type" evidence="6">
    <location>
        <begin position="1"/>
        <end position="95"/>
    </location>
</feature>
<dbReference type="PROSITE" id="PS51755">
    <property type="entry name" value="OMPR_PHOB"/>
    <property type="match status" value="1"/>
</dbReference>
<keyword evidence="2" id="KW-0902">Two-component regulatory system</keyword>
<gene>
    <name evidence="7" type="ORF">ACIGXA_27235</name>
</gene>
<evidence type="ECO:0000313" key="8">
    <source>
        <dbReference type="Proteomes" id="UP001614394"/>
    </source>
</evidence>
<evidence type="ECO:0000313" key="7">
    <source>
        <dbReference type="EMBL" id="MFI9104217.1"/>
    </source>
</evidence>
<evidence type="ECO:0000256" key="3">
    <source>
        <dbReference type="ARBA" id="ARBA00023125"/>
    </source>
</evidence>
<dbReference type="InterPro" id="IPR005158">
    <property type="entry name" value="BTAD"/>
</dbReference>
<dbReference type="CDD" id="cd15831">
    <property type="entry name" value="BTAD"/>
    <property type="match status" value="1"/>
</dbReference>
<dbReference type="SMART" id="SM00862">
    <property type="entry name" value="Trans_reg_C"/>
    <property type="match status" value="1"/>
</dbReference>
<dbReference type="InterPro" id="IPR001867">
    <property type="entry name" value="OmpR/PhoB-type_DNA-bd"/>
</dbReference>
<protein>
    <submittedName>
        <fullName evidence="7">BTAD domain-containing putative transcriptional regulator</fullName>
    </submittedName>
</protein>
<dbReference type="Gene3D" id="1.25.40.10">
    <property type="entry name" value="Tetratricopeptide repeat domain"/>
    <property type="match status" value="2"/>
</dbReference>
<dbReference type="Pfam" id="PF00486">
    <property type="entry name" value="Trans_reg_C"/>
    <property type="match status" value="1"/>
</dbReference>
<name>A0ABW8CEH6_9ACTN</name>
<dbReference type="InterPro" id="IPR036388">
    <property type="entry name" value="WH-like_DNA-bd_sf"/>
</dbReference>
<comment type="similarity">
    <text evidence="1">Belongs to the AfsR/DnrI/RedD regulatory family.</text>
</comment>
<keyword evidence="3 4" id="KW-0238">DNA-binding</keyword>
<dbReference type="Gene3D" id="3.40.50.300">
    <property type="entry name" value="P-loop containing nucleotide triphosphate hydrolases"/>
    <property type="match status" value="1"/>
</dbReference>
<organism evidence="7 8">
    <name type="scientific">Streptomyces fildesensis</name>
    <dbReference type="NCBI Taxonomy" id="375757"/>
    <lineage>
        <taxon>Bacteria</taxon>
        <taxon>Bacillati</taxon>
        <taxon>Actinomycetota</taxon>
        <taxon>Actinomycetes</taxon>
        <taxon>Kitasatosporales</taxon>
        <taxon>Streptomycetaceae</taxon>
        <taxon>Streptomyces</taxon>
    </lineage>
</organism>
<feature type="compositionally biased region" description="Pro residues" evidence="5">
    <location>
        <begin position="258"/>
        <end position="270"/>
    </location>
</feature>
<dbReference type="SUPFAM" id="SSF48452">
    <property type="entry name" value="TPR-like"/>
    <property type="match status" value="2"/>
</dbReference>
<comment type="caution">
    <text evidence="7">The sequence shown here is derived from an EMBL/GenBank/DDBJ whole genome shotgun (WGS) entry which is preliminary data.</text>
</comment>
<dbReference type="Proteomes" id="UP001614394">
    <property type="component" value="Unassembled WGS sequence"/>
</dbReference>
<reference evidence="7 8" key="1">
    <citation type="submission" date="2024-10" db="EMBL/GenBank/DDBJ databases">
        <title>The Natural Products Discovery Center: Release of the First 8490 Sequenced Strains for Exploring Actinobacteria Biosynthetic Diversity.</title>
        <authorList>
            <person name="Kalkreuter E."/>
            <person name="Kautsar S.A."/>
            <person name="Yang D."/>
            <person name="Bader C.D."/>
            <person name="Teijaro C.N."/>
            <person name="Fluegel L."/>
            <person name="Davis C.M."/>
            <person name="Simpson J.R."/>
            <person name="Lauterbach L."/>
            <person name="Steele A.D."/>
            <person name="Gui C."/>
            <person name="Meng S."/>
            <person name="Li G."/>
            <person name="Viehrig K."/>
            <person name="Ye F."/>
            <person name="Su P."/>
            <person name="Kiefer A.F."/>
            <person name="Nichols A."/>
            <person name="Cepeda A.J."/>
            <person name="Yan W."/>
            <person name="Fan B."/>
            <person name="Jiang Y."/>
            <person name="Adhikari A."/>
            <person name="Zheng C.-J."/>
            <person name="Schuster L."/>
            <person name="Cowan T.M."/>
            <person name="Smanski M.J."/>
            <person name="Chevrette M.G."/>
            <person name="De Carvalho L.P.S."/>
            <person name="Shen B."/>
        </authorList>
    </citation>
    <scope>NUCLEOTIDE SEQUENCE [LARGE SCALE GENOMIC DNA]</scope>
    <source>
        <strain evidence="7 8">NPDC053399</strain>
    </source>
</reference>
<dbReference type="SUPFAM" id="SSF52540">
    <property type="entry name" value="P-loop containing nucleoside triphosphate hydrolases"/>
    <property type="match status" value="1"/>
</dbReference>
<dbReference type="PANTHER" id="PTHR47691">
    <property type="entry name" value="REGULATOR-RELATED"/>
    <property type="match status" value="1"/>
</dbReference>
<evidence type="ECO:0000259" key="6">
    <source>
        <dbReference type="PROSITE" id="PS51755"/>
    </source>
</evidence>
<evidence type="ECO:0000256" key="4">
    <source>
        <dbReference type="PROSITE-ProRule" id="PRU01091"/>
    </source>
</evidence>
<dbReference type="InterPro" id="IPR016032">
    <property type="entry name" value="Sig_transdc_resp-reg_C-effctor"/>
</dbReference>
<feature type="DNA-binding region" description="OmpR/PhoB-type" evidence="4">
    <location>
        <begin position="1"/>
        <end position="95"/>
    </location>
</feature>
<dbReference type="Gene3D" id="1.10.10.10">
    <property type="entry name" value="Winged helix-like DNA-binding domain superfamily/Winged helix DNA-binding domain"/>
    <property type="match status" value="1"/>
</dbReference>
<dbReference type="SMART" id="SM00028">
    <property type="entry name" value="TPR"/>
    <property type="match status" value="3"/>
</dbReference>
<sequence length="1130" mass="120208">MDDVRYLILGTTEAHDPSGAPVPLGGSRLRALLAALALHADRPVSADALITEVWGPDADLPHDASGALQALVSRLRRALGKDVVTSGPGGYRLRTGPGDVDLHVFERLAAEGAAALDAGDPETAASTLREALALWRGPAFADLPDRLSAAARPEALRLTALHRRIDADLACGRAAETLPQLRELVADHPLDEPFHVQLIRALRAAHRSADALVAYEQARRALADQLGADPGPELRKLHAQLLATDEPPTPTTSTPTSTPAPPPQPPPPKAPQGNLRPRLTSFVGRELELLEIRADVAQSRLVTLTGPGGSGKTRLSEEAGAALTGSDYPDGVWIAELAPLDHPEAVPQAVLSALGRRDTTIFGVAREGIKGSVGGASADPGDPTARLLEHCAHRRLLLVLDNCEHVIGAAAELAAELLAACPGITVLATSREPLGVPGETVRPVEPLSPTTAHRLFAERAAAVRPGFDAEQDVAAVDEICRRLDGLPLAIELAAARLRMLSPRQIADRLDNRFRLLTSGSRTLLPRQQTLRAVVDWSWDLLSEEEHSALRSLSVFAGGWTLAAAEAVVGGDDVVELIGQLVDKSLVVAAQPDKNNEDDGTEIGTGTNTGTNTGTAIQTEDGVRYRFLETIHEYAAERALERPQELAAAARRHTHHFRGFVRAADPQLRTARQLVWLRRVEAELDNIRAALQRAITARDEADALPLAVDMGWFWWLRNYREEGAGWLGRVIAMSEPGEPDDPSYWDRMDARLLLFFVSTDHASEEFLNTQPVQETAALIADVYGAEGAASARFPGLLWPIASYVGRGHLAIRECTDMVVANCREHGDDWALAAALMFRTHVTIDLPGGLARATDDWNELTALSGRVGDRWMLAQVHGARAEMEVMWGEYAAARADFEAALRLGEELGARAEGPFLVGRMAELAIRSGDYAEAEKLCRRAEEGAEEFGVMDARNYVRALSAGLSLRRGDVRRARELCVLARDEASQGTPPPVFAVVLAGLFARIAAAEGDPRDALAQASGAVRLGVDTGCTEPMIAGLLEYGAELLVELGEPAAAARLQGAASALRGPLLPRTVPETVSFQEAQAGARAALGGAAYEAAYADGEGLDLEATAGTLAAAAAAAPAPASAPAGE</sequence>
<dbReference type="EMBL" id="JBITYG010000008">
    <property type="protein sequence ID" value="MFI9104217.1"/>
    <property type="molecule type" value="Genomic_DNA"/>
</dbReference>
<dbReference type="SMART" id="SM01043">
    <property type="entry name" value="BTAD"/>
    <property type="match status" value="1"/>
</dbReference>
<evidence type="ECO:0000256" key="1">
    <source>
        <dbReference type="ARBA" id="ARBA00005820"/>
    </source>
</evidence>
<dbReference type="InterPro" id="IPR011990">
    <property type="entry name" value="TPR-like_helical_dom_sf"/>
</dbReference>
<proteinExistence type="inferred from homology"/>
<dbReference type="PANTHER" id="PTHR47691:SF3">
    <property type="entry name" value="HTH-TYPE TRANSCRIPTIONAL REGULATOR RV0890C-RELATED"/>
    <property type="match status" value="1"/>
</dbReference>
<dbReference type="SUPFAM" id="SSF46894">
    <property type="entry name" value="C-terminal effector domain of the bipartite response regulators"/>
    <property type="match status" value="1"/>
</dbReference>